<dbReference type="Proteomes" id="UP000885832">
    <property type="component" value="Unassembled WGS sequence"/>
</dbReference>
<dbReference type="EMBL" id="DRNF01000012">
    <property type="protein sequence ID" value="HHJ80022.1"/>
    <property type="molecule type" value="Genomic_DNA"/>
</dbReference>
<proteinExistence type="predicted"/>
<reference evidence="1" key="1">
    <citation type="journal article" date="2020" name="mSystems">
        <title>Genome- and Community-Level Interaction Insights into Carbon Utilization and Element Cycling Functions of Hydrothermarchaeota in Hydrothermal Sediment.</title>
        <authorList>
            <person name="Zhou Z."/>
            <person name="Liu Y."/>
            <person name="Xu W."/>
            <person name="Pan J."/>
            <person name="Luo Z.H."/>
            <person name="Li M."/>
        </authorList>
    </citation>
    <scope>NUCLEOTIDE SEQUENCE [LARGE SCALE GENOMIC DNA]</scope>
    <source>
        <strain evidence="1">HyVt-505</strain>
    </source>
</reference>
<dbReference type="Gene3D" id="2.130.10.10">
    <property type="entry name" value="YVTN repeat-like/Quinoprotein amine dehydrogenase"/>
    <property type="match status" value="2"/>
</dbReference>
<evidence type="ECO:0000313" key="1">
    <source>
        <dbReference type="EMBL" id="HHJ80022.1"/>
    </source>
</evidence>
<gene>
    <name evidence="1" type="ORF">ENJ65_00145</name>
</gene>
<dbReference type="Pfam" id="PF07494">
    <property type="entry name" value="Reg_prop"/>
    <property type="match status" value="2"/>
</dbReference>
<dbReference type="AlphaFoldDB" id="A0A832J820"/>
<dbReference type="InterPro" id="IPR011110">
    <property type="entry name" value="Reg_prop"/>
</dbReference>
<sequence length="367" mass="41004">MAACSESPQPTPKAAVEEVKIEDQAEVLVDPWAVIDAFEVGREVYVRSMALSPSKNSLWVGTSSGVHEVDLSNQSLRNTFTRVDGLANEYVFAMFVDKDDYKWFGTNGGGVARYKEGRWRGFFPMHGLADYWIYSFDQQADGKVWIGTWAGANLWDPETEQFTTYFDELVNEWVYGIGVDSKQQVWFGTEGGVSMFDGETWQAWTHNEGLGAANDENLPMSLNTGLGTRERHDLNVMTEGQSTYNPNYIFSIHVDKNDHVWAGTWGAGVSRFDGVKWNNYNSKDGLAGNIVYSIAEADDGTMWFGTNKGLSRFDGEHWYSYGRKDGLLSEHVYTIAMVPGGEVWVGTRGGVTRFGQVNTKQESGKAE</sequence>
<comment type="caution">
    <text evidence="1">The sequence shown here is derived from an EMBL/GenBank/DDBJ whole genome shotgun (WGS) entry which is preliminary data.</text>
</comment>
<organism evidence="1">
    <name type="scientific">Candidatus Tenderia electrophaga</name>
    <dbReference type="NCBI Taxonomy" id="1748243"/>
    <lineage>
        <taxon>Bacteria</taxon>
        <taxon>Pseudomonadati</taxon>
        <taxon>Pseudomonadota</taxon>
        <taxon>Gammaproteobacteria</taxon>
        <taxon>Candidatus Tenderiales</taxon>
        <taxon>Candidatus Tenderiaceae</taxon>
        <taxon>Candidatus Tenderia</taxon>
    </lineage>
</organism>
<dbReference type="InterPro" id="IPR015943">
    <property type="entry name" value="WD40/YVTN_repeat-like_dom_sf"/>
</dbReference>
<protein>
    <submittedName>
        <fullName evidence="1">Regulator</fullName>
    </submittedName>
</protein>
<dbReference type="SUPFAM" id="SSF63829">
    <property type="entry name" value="Calcium-dependent phosphotriesterase"/>
    <property type="match status" value="2"/>
</dbReference>
<accession>A0A832J820</accession>
<name>A0A832J820_9GAMM</name>